<dbReference type="Proteomes" id="UP000217935">
    <property type="component" value="Chromosome"/>
</dbReference>
<name>A0A291GB43_9RHOB</name>
<evidence type="ECO:0000313" key="1">
    <source>
        <dbReference type="EMBL" id="ATG47619.1"/>
    </source>
</evidence>
<sequence>MIGTITHTIADHEAKGQIIRAALSRALAGEIILSAMEHAPPQMIEDLFTTAGGSILQDAPGAPASVFHLGIEEYHTSQAHLAIYLWAERAIEISEYMEIADPLTLFVGMWMDAPLDKLSEAIRACCDEGMGNVNTPPAGQNRTGTHLFEIDFLGVNATGFTEIEAAKNWRTAAISVASAKEAA</sequence>
<organism evidence="1 2">
    <name type="scientific">Celeribacter ethanolicus</name>
    <dbReference type="NCBI Taxonomy" id="1758178"/>
    <lineage>
        <taxon>Bacteria</taxon>
        <taxon>Pseudomonadati</taxon>
        <taxon>Pseudomonadota</taxon>
        <taxon>Alphaproteobacteria</taxon>
        <taxon>Rhodobacterales</taxon>
        <taxon>Roseobacteraceae</taxon>
        <taxon>Celeribacter</taxon>
    </lineage>
</organism>
<dbReference type="EMBL" id="CP022196">
    <property type="protein sequence ID" value="ATG47619.1"/>
    <property type="molecule type" value="Genomic_DNA"/>
</dbReference>
<reference evidence="1 2" key="1">
    <citation type="submission" date="2017-06" db="EMBL/GenBank/DDBJ databases">
        <title>Celeribacter sp. TSPH2 complete genome sequence.</title>
        <authorList>
            <person name="Woo J.-H."/>
            <person name="Kim H.-S."/>
        </authorList>
    </citation>
    <scope>NUCLEOTIDE SEQUENCE [LARGE SCALE GENOMIC DNA]</scope>
    <source>
        <strain evidence="1 2">TSPH2</strain>
    </source>
</reference>
<dbReference type="AlphaFoldDB" id="A0A291GB43"/>
<evidence type="ECO:0000313" key="2">
    <source>
        <dbReference type="Proteomes" id="UP000217935"/>
    </source>
</evidence>
<proteinExistence type="predicted"/>
<protein>
    <submittedName>
        <fullName evidence="1">Uncharacterized protein</fullName>
    </submittedName>
</protein>
<dbReference type="KEGG" id="ceh:CEW89_08550"/>
<dbReference type="RefSeq" id="WP_096805604.1">
    <property type="nucleotide sequence ID" value="NZ_CP022196.1"/>
</dbReference>
<accession>A0A291GB43</accession>
<gene>
    <name evidence="1" type="ORF">CEW89_08550</name>
</gene>
<keyword evidence="2" id="KW-1185">Reference proteome</keyword>